<accession>A0AAD7XDN5</accession>
<reference evidence="1" key="1">
    <citation type="submission" date="2022-11" db="EMBL/GenBank/DDBJ databases">
        <title>Genome Sequence of Cubamyces cubensis.</title>
        <authorList>
            <person name="Buettner E."/>
        </authorList>
    </citation>
    <scope>NUCLEOTIDE SEQUENCE</scope>
    <source>
        <strain evidence="1">MPL-01</strain>
    </source>
</reference>
<dbReference type="Proteomes" id="UP001215151">
    <property type="component" value="Unassembled WGS sequence"/>
</dbReference>
<sequence length="357" mass="39393">MPLASDLQTRARIALEDGAVYTLRETQSGITLRLPPWATTARDAAEGVALREAQTQKWCASSLGAEWTLQDVETGQFLGVEKREEGARLIMKHNATAWCVVPEERDIKSVRLVLPIEGYHVGLNAGGFPELVANQPNGVTSGSNRASFSERPFAWRLSEPEYLTIFAESYLAQSTGTIGWVVVLVIGEELIEGRYKKEEYAKRFSALTKDYSTTVKRSRGIMGQGGYLTIYNATQYDWRKTYQHSYQMNDWNFPATIAAFSSVSIYVEFDESVGKDTGDDAGEATFEVVGAPAGQAQFQFAVKFRDLFTRLLEFPVVAAGSNVPVGGTIDLGWRHNGDTVFILGGQPGNWHVLVNAN</sequence>
<dbReference type="AlphaFoldDB" id="A0AAD7XDN5"/>
<proteinExistence type="predicted"/>
<keyword evidence="2" id="KW-1185">Reference proteome</keyword>
<evidence type="ECO:0000313" key="2">
    <source>
        <dbReference type="Proteomes" id="UP001215151"/>
    </source>
</evidence>
<gene>
    <name evidence="1" type="ORF">ONZ51_g737</name>
</gene>
<organism evidence="1 2">
    <name type="scientific">Trametes cubensis</name>
    <dbReference type="NCBI Taxonomy" id="1111947"/>
    <lineage>
        <taxon>Eukaryota</taxon>
        <taxon>Fungi</taxon>
        <taxon>Dikarya</taxon>
        <taxon>Basidiomycota</taxon>
        <taxon>Agaricomycotina</taxon>
        <taxon>Agaricomycetes</taxon>
        <taxon>Polyporales</taxon>
        <taxon>Polyporaceae</taxon>
        <taxon>Trametes</taxon>
    </lineage>
</organism>
<protein>
    <submittedName>
        <fullName evidence="1">Uncharacterized protein</fullName>
    </submittedName>
</protein>
<comment type="caution">
    <text evidence="1">The sequence shown here is derived from an EMBL/GenBank/DDBJ whole genome shotgun (WGS) entry which is preliminary data.</text>
</comment>
<evidence type="ECO:0000313" key="1">
    <source>
        <dbReference type="EMBL" id="KAJ8497045.1"/>
    </source>
</evidence>
<dbReference type="Gene3D" id="2.80.10.50">
    <property type="match status" value="1"/>
</dbReference>
<dbReference type="EMBL" id="JAPEVG010000009">
    <property type="protein sequence ID" value="KAJ8497045.1"/>
    <property type="molecule type" value="Genomic_DNA"/>
</dbReference>
<name>A0AAD7XDN5_9APHY</name>